<dbReference type="InterPro" id="IPR003594">
    <property type="entry name" value="HATPase_dom"/>
</dbReference>
<dbReference type="InterPro" id="IPR003660">
    <property type="entry name" value="HAMP_dom"/>
</dbReference>
<protein>
    <recommendedName>
        <fullName evidence="3">histidine kinase</fullName>
        <ecNumber evidence="3">2.7.13.3</ecNumber>
    </recommendedName>
</protein>
<dbReference type="PROSITE" id="PS50885">
    <property type="entry name" value="HAMP"/>
    <property type="match status" value="1"/>
</dbReference>
<evidence type="ECO:0000256" key="8">
    <source>
        <dbReference type="ARBA" id="ARBA00022741"/>
    </source>
</evidence>
<evidence type="ECO:0000259" key="16">
    <source>
        <dbReference type="PROSITE" id="PS50885"/>
    </source>
</evidence>
<dbReference type="Gene3D" id="3.30.565.10">
    <property type="entry name" value="Histidine kinase-like ATPase, C-terminal domain"/>
    <property type="match status" value="1"/>
</dbReference>
<evidence type="ECO:0000256" key="13">
    <source>
        <dbReference type="ARBA" id="ARBA00023136"/>
    </source>
</evidence>
<evidence type="ECO:0000256" key="6">
    <source>
        <dbReference type="ARBA" id="ARBA00022679"/>
    </source>
</evidence>
<evidence type="ECO:0000313" key="18">
    <source>
        <dbReference type="Proteomes" id="UP001597112"/>
    </source>
</evidence>
<evidence type="ECO:0000259" key="15">
    <source>
        <dbReference type="PROSITE" id="PS50109"/>
    </source>
</evidence>
<feature type="domain" description="Histidine kinase" evidence="15">
    <location>
        <begin position="238"/>
        <end position="455"/>
    </location>
</feature>
<dbReference type="SUPFAM" id="SSF47384">
    <property type="entry name" value="Homodimeric domain of signal transducing histidine kinase"/>
    <property type="match status" value="1"/>
</dbReference>
<evidence type="ECO:0000256" key="10">
    <source>
        <dbReference type="ARBA" id="ARBA00022840"/>
    </source>
</evidence>
<dbReference type="InterPro" id="IPR003661">
    <property type="entry name" value="HisK_dim/P_dom"/>
</dbReference>
<evidence type="ECO:0000313" key="17">
    <source>
        <dbReference type="EMBL" id="MFD0999134.1"/>
    </source>
</evidence>
<feature type="transmembrane region" description="Helical" evidence="14">
    <location>
        <begin position="7"/>
        <end position="29"/>
    </location>
</feature>
<name>A0ABW3JZ75_9BACT</name>
<organism evidence="17 18">
    <name type="scientific">Ohtaekwangia kribbensis</name>
    <dbReference type="NCBI Taxonomy" id="688913"/>
    <lineage>
        <taxon>Bacteria</taxon>
        <taxon>Pseudomonadati</taxon>
        <taxon>Bacteroidota</taxon>
        <taxon>Cytophagia</taxon>
        <taxon>Cytophagales</taxon>
        <taxon>Fulvivirgaceae</taxon>
        <taxon>Ohtaekwangia</taxon>
    </lineage>
</organism>
<evidence type="ECO:0000256" key="12">
    <source>
        <dbReference type="ARBA" id="ARBA00023012"/>
    </source>
</evidence>
<dbReference type="InterPro" id="IPR036890">
    <property type="entry name" value="HATPase_C_sf"/>
</dbReference>
<dbReference type="EC" id="2.7.13.3" evidence="3"/>
<keyword evidence="13 14" id="KW-0472">Membrane</keyword>
<evidence type="ECO:0000256" key="4">
    <source>
        <dbReference type="ARBA" id="ARBA00022475"/>
    </source>
</evidence>
<dbReference type="PANTHER" id="PTHR45528">
    <property type="entry name" value="SENSOR HISTIDINE KINASE CPXA"/>
    <property type="match status" value="1"/>
</dbReference>
<accession>A0ABW3JZ75</accession>
<dbReference type="SUPFAM" id="SSF55874">
    <property type="entry name" value="ATPase domain of HSP90 chaperone/DNA topoisomerase II/histidine kinase"/>
    <property type="match status" value="1"/>
</dbReference>
<dbReference type="Gene3D" id="6.10.340.10">
    <property type="match status" value="1"/>
</dbReference>
<gene>
    <name evidence="17" type="ORF">ACFQ21_07440</name>
</gene>
<dbReference type="Gene3D" id="1.10.287.130">
    <property type="match status" value="1"/>
</dbReference>
<keyword evidence="5" id="KW-0597">Phosphoprotein</keyword>
<reference evidence="18" key="1">
    <citation type="journal article" date="2019" name="Int. J. Syst. Evol. Microbiol.">
        <title>The Global Catalogue of Microorganisms (GCM) 10K type strain sequencing project: providing services to taxonomists for standard genome sequencing and annotation.</title>
        <authorList>
            <consortium name="The Broad Institute Genomics Platform"/>
            <consortium name="The Broad Institute Genome Sequencing Center for Infectious Disease"/>
            <person name="Wu L."/>
            <person name="Ma J."/>
        </authorList>
    </citation>
    <scope>NUCLEOTIDE SEQUENCE [LARGE SCALE GENOMIC DNA]</scope>
    <source>
        <strain evidence="18">CCUG 58938</strain>
    </source>
</reference>
<dbReference type="PANTHER" id="PTHR45528:SF1">
    <property type="entry name" value="SENSOR HISTIDINE KINASE CPXA"/>
    <property type="match status" value="1"/>
</dbReference>
<dbReference type="InterPro" id="IPR005467">
    <property type="entry name" value="His_kinase_dom"/>
</dbReference>
<evidence type="ECO:0000256" key="5">
    <source>
        <dbReference type="ARBA" id="ARBA00022553"/>
    </source>
</evidence>
<dbReference type="PRINTS" id="PR00344">
    <property type="entry name" value="BCTRLSENSOR"/>
</dbReference>
<dbReference type="SMART" id="SM00304">
    <property type="entry name" value="HAMP"/>
    <property type="match status" value="1"/>
</dbReference>
<comment type="catalytic activity">
    <reaction evidence="1">
        <text>ATP + protein L-histidine = ADP + protein N-phospho-L-histidine.</text>
        <dbReference type="EC" id="2.7.13.3"/>
    </reaction>
</comment>
<proteinExistence type="predicted"/>
<evidence type="ECO:0000256" key="11">
    <source>
        <dbReference type="ARBA" id="ARBA00022989"/>
    </source>
</evidence>
<dbReference type="Pfam" id="PF02518">
    <property type="entry name" value="HATPase_c"/>
    <property type="match status" value="1"/>
</dbReference>
<evidence type="ECO:0000256" key="1">
    <source>
        <dbReference type="ARBA" id="ARBA00000085"/>
    </source>
</evidence>
<keyword evidence="9" id="KW-0418">Kinase</keyword>
<dbReference type="GO" id="GO:0005524">
    <property type="term" value="F:ATP binding"/>
    <property type="evidence" value="ECO:0007669"/>
    <property type="project" value="UniProtKB-KW"/>
</dbReference>
<keyword evidence="4" id="KW-1003">Cell membrane</keyword>
<keyword evidence="6" id="KW-0808">Transferase</keyword>
<dbReference type="InterPro" id="IPR036097">
    <property type="entry name" value="HisK_dim/P_sf"/>
</dbReference>
<keyword evidence="7 14" id="KW-0812">Transmembrane</keyword>
<dbReference type="InterPro" id="IPR004358">
    <property type="entry name" value="Sig_transdc_His_kin-like_C"/>
</dbReference>
<dbReference type="PROSITE" id="PS50109">
    <property type="entry name" value="HIS_KIN"/>
    <property type="match status" value="1"/>
</dbReference>
<keyword evidence="10 17" id="KW-0067">ATP-binding</keyword>
<dbReference type="Pfam" id="PF00512">
    <property type="entry name" value="HisKA"/>
    <property type="match status" value="1"/>
</dbReference>
<evidence type="ECO:0000256" key="3">
    <source>
        <dbReference type="ARBA" id="ARBA00012438"/>
    </source>
</evidence>
<evidence type="ECO:0000256" key="2">
    <source>
        <dbReference type="ARBA" id="ARBA00004651"/>
    </source>
</evidence>
<dbReference type="CDD" id="cd00075">
    <property type="entry name" value="HATPase"/>
    <property type="match status" value="1"/>
</dbReference>
<dbReference type="Pfam" id="PF00672">
    <property type="entry name" value="HAMP"/>
    <property type="match status" value="1"/>
</dbReference>
<dbReference type="Proteomes" id="UP001597112">
    <property type="component" value="Unassembled WGS sequence"/>
</dbReference>
<dbReference type="CDD" id="cd06225">
    <property type="entry name" value="HAMP"/>
    <property type="match status" value="1"/>
</dbReference>
<keyword evidence="18" id="KW-1185">Reference proteome</keyword>
<dbReference type="CDD" id="cd00082">
    <property type="entry name" value="HisKA"/>
    <property type="match status" value="1"/>
</dbReference>
<evidence type="ECO:0000256" key="14">
    <source>
        <dbReference type="SAM" id="Phobius"/>
    </source>
</evidence>
<dbReference type="SMART" id="SM00387">
    <property type="entry name" value="HATPase_c"/>
    <property type="match status" value="1"/>
</dbReference>
<keyword evidence="11 14" id="KW-1133">Transmembrane helix</keyword>
<feature type="transmembrane region" description="Helical" evidence="14">
    <location>
        <begin position="156"/>
        <end position="176"/>
    </location>
</feature>
<comment type="subcellular location">
    <subcellularLocation>
        <location evidence="2">Cell membrane</location>
        <topology evidence="2">Multi-pass membrane protein</topology>
    </subcellularLocation>
</comment>
<dbReference type="InterPro" id="IPR050398">
    <property type="entry name" value="HssS/ArlS-like"/>
</dbReference>
<evidence type="ECO:0000256" key="7">
    <source>
        <dbReference type="ARBA" id="ARBA00022692"/>
    </source>
</evidence>
<dbReference type="PROSITE" id="PS51257">
    <property type="entry name" value="PROKAR_LIPOPROTEIN"/>
    <property type="match status" value="1"/>
</dbReference>
<dbReference type="EMBL" id="JBHTKA010000001">
    <property type="protein sequence ID" value="MFD0999134.1"/>
    <property type="molecule type" value="Genomic_DNA"/>
</dbReference>
<dbReference type="RefSeq" id="WP_377577037.1">
    <property type="nucleotide sequence ID" value="NZ_JBHTKA010000001.1"/>
</dbReference>
<keyword evidence="12" id="KW-0902">Two-component regulatory system</keyword>
<dbReference type="SUPFAM" id="SSF158472">
    <property type="entry name" value="HAMP domain-like"/>
    <property type="match status" value="1"/>
</dbReference>
<dbReference type="SMART" id="SM00388">
    <property type="entry name" value="HisKA"/>
    <property type="match status" value="1"/>
</dbReference>
<keyword evidence="8" id="KW-0547">Nucleotide-binding</keyword>
<evidence type="ECO:0000256" key="9">
    <source>
        <dbReference type="ARBA" id="ARBA00022777"/>
    </source>
</evidence>
<comment type="caution">
    <text evidence="17">The sequence shown here is derived from an EMBL/GenBank/DDBJ whole genome shotgun (WGS) entry which is preliminary data.</text>
</comment>
<feature type="domain" description="HAMP" evidence="16">
    <location>
        <begin position="177"/>
        <end position="230"/>
    </location>
</feature>
<sequence length="460" mass="52558">MTIRTKISLVFTLMTGTILLLFIACVYILSIQHAHTIFFTRLKVRASLAAESHFGVTEINSSVVKEIRERHLQRLPREREYFIYDDSLYLEHVQQQVPHIPESFIKTLKQTGFAEYNHGFLHFSGSTYTSANGRNFVIASAYDETFENHITFLRNVLLGGFLFSCIIVFALGRIFATRIMLPISAIVSKVHDITTSNLSERVPGGNGKDELSEIANTFNSMLDRLETTFELQRNFISNASHELRTPLTSILGEAEVIQQAPRSNEDYLKSIGTMHHEALKLEEVTSSLLRLSQISYEGKKQKIEPLQLDELLMSIKINLDKRMPGNQVKVMVQPSEDNPYIYTFMCSDIWMELAFTNIIQNSIKYSDNKEVLVTLSFNKSDFFINISDYGIGIPEKDLEHIYEPFFRASNTSKYTGYGIGLPLASRIIRLHGGKMKVHSRPNEGTKVFVQFPQNMRLRTD</sequence>